<name>A0A9D1KSJ1_9FIRM</name>
<evidence type="ECO:0000313" key="2">
    <source>
        <dbReference type="EMBL" id="HIT95259.1"/>
    </source>
</evidence>
<dbReference type="EMBL" id="DVLW01000239">
    <property type="protein sequence ID" value="HIT95259.1"/>
    <property type="molecule type" value="Genomic_DNA"/>
</dbReference>
<reference evidence="2" key="2">
    <citation type="journal article" date="2021" name="PeerJ">
        <title>Extensive microbial diversity within the chicken gut microbiome revealed by metagenomics and culture.</title>
        <authorList>
            <person name="Gilroy R."/>
            <person name="Ravi A."/>
            <person name="Getino M."/>
            <person name="Pursley I."/>
            <person name="Horton D.L."/>
            <person name="Alikhan N.F."/>
            <person name="Baker D."/>
            <person name="Gharbi K."/>
            <person name="Hall N."/>
            <person name="Watson M."/>
            <person name="Adriaenssens E.M."/>
            <person name="Foster-Nyarko E."/>
            <person name="Jarju S."/>
            <person name="Secka A."/>
            <person name="Antonio M."/>
            <person name="Oren A."/>
            <person name="Chaudhuri R.R."/>
            <person name="La Ragione R."/>
            <person name="Hildebrand F."/>
            <person name="Pallen M.J."/>
        </authorList>
    </citation>
    <scope>NUCLEOTIDE SEQUENCE</scope>
    <source>
        <strain evidence="2">ChiBcec7-5410</strain>
    </source>
</reference>
<evidence type="ECO:0000313" key="3">
    <source>
        <dbReference type="Proteomes" id="UP000824160"/>
    </source>
</evidence>
<keyword evidence="2" id="KW-0808">Transferase</keyword>
<sequence length="312" mass="35912">MVSDVKKKLDASLISKMACKSPQELIRLSEKRYREQISDVADRFASQFPKQKIILLSGPSSAGKTTTSHNLDTELEKRGIHTFPLSLDDFFFDRDRAPLMADGKPDLETPELIDTETLENCLKVLFKEGKADFPIFDFKLGKRSDQVWTHEHDENTAIIIEGLHALNPLISDRPVFADALKLYISIKTEYYLGDERLISTREMRFIRRIIRDNNFRGCAPQDTIAMWENVVRGEERHIRPFRTNADVWIDSLHLYEPSLYRPFAEKLLPECLDIPECADIAKELLDKLSHFEPMSPVGIPSDSLMREFIKGI</sequence>
<dbReference type="PANTHER" id="PTHR10285">
    <property type="entry name" value="URIDINE KINASE"/>
    <property type="match status" value="1"/>
</dbReference>
<protein>
    <submittedName>
        <fullName evidence="2">Nucleoside kinase</fullName>
    </submittedName>
</protein>
<dbReference type="CDD" id="cd02028">
    <property type="entry name" value="UMPK_like"/>
    <property type="match status" value="1"/>
</dbReference>
<evidence type="ECO:0000259" key="1">
    <source>
        <dbReference type="Pfam" id="PF00485"/>
    </source>
</evidence>
<dbReference type="Gene3D" id="3.40.50.300">
    <property type="entry name" value="P-loop containing nucleotide triphosphate hydrolases"/>
    <property type="match status" value="1"/>
</dbReference>
<dbReference type="GO" id="GO:0016301">
    <property type="term" value="F:kinase activity"/>
    <property type="evidence" value="ECO:0007669"/>
    <property type="project" value="UniProtKB-KW"/>
</dbReference>
<gene>
    <name evidence="2" type="ORF">IAC43_08730</name>
</gene>
<feature type="domain" description="Phosphoribulokinase/uridine kinase" evidence="1">
    <location>
        <begin position="53"/>
        <end position="252"/>
    </location>
</feature>
<dbReference type="Pfam" id="PF00485">
    <property type="entry name" value="PRK"/>
    <property type="match status" value="1"/>
</dbReference>
<dbReference type="InterPro" id="IPR027417">
    <property type="entry name" value="P-loop_NTPase"/>
</dbReference>
<dbReference type="InterPro" id="IPR006083">
    <property type="entry name" value="PRK/URK"/>
</dbReference>
<keyword evidence="2" id="KW-0418">Kinase</keyword>
<proteinExistence type="predicted"/>
<reference evidence="2" key="1">
    <citation type="submission" date="2020-10" db="EMBL/GenBank/DDBJ databases">
        <authorList>
            <person name="Gilroy R."/>
        </authorList>
    </citation>
    <scope>NUCLEOTIDE SEQUENCE</scope>
    <source>
        <strain evidence="2">ChiBcec7-5410</strain>
    </source>
</reference>
<accession>A0A9D1KSJ1</accession>
<comment type="caution">
    <text evidence="2">The sequence shown here is derived from an EMBL/GenBank/DDBJ whole genome shotgun (WGS) entry which is preliminary data.</text>
</comment>
<dbReference type="AlphaFoldDB" id="A0A9D1KSJ1"/>
<dbReference type="GO" id="GO:0005524">
    <property type="term" value="F:ATP binding"/>
    <property type="evidence" value="ECO:0007669"/>
    <property type="project" value="InterPro"/>
</dbReference>
<organism evidence="2 3">
    <name type="scientific">Candidatus Faecivivens stercoripullorum</name>
    <dbReference type="NCBI Taxonomy" id="2840805"/>
    <lineage>
        <taxon>Bacteria</taxon>
        <taxon>Bacillati</taxon>
        <taxon>Bacillota</taxon>
        <taxon>Clostridia</taxon>
        <taxon>Eubacteriales</taxon>
        <taxon>Oscillospiraceae</taxon>
        <taxon>Oscillospiraceae incertae sedis</taxon>
        <taxon>Candidatus Faecivivens</taxon>
    </lineage>
</organism>
<dbReference type="SUPFAM" id="SSF52540">
    <property type="entry name" value="P-loop containing nucleoside triphosphate hydrolases"/>
    <property type="match status" value="1"/>
</dbReference>
<dbReference type="Proteomes" id="UP000824160">
    <property type="component" value="Unassembled WGS sequence"/>
</dbReference>